<dbReference type="PANTHER" id="PTHR31447:SF0">
    <property type="entry name" value="HYDROXYPROLINE-RICH GLYCOPROTEIN FAMILY PROTEIN"/>
    <property type="match status" value="1"/>
</dbReference>
<reference evidence="3 4" key="1">
    <citation type="journal article" date="2018" name="PLoS Genet.">
        <title>Population sequencing reveals clonal diversity and ancestral inbreeding in the grapevine cultivar Chardonnay.</title>
        <authorList>
            <person name="Roach M.J."/>
            <person name="Johnson D.L."/>
            <person name="Bohlmann J."/>
            <person name="van Vuuren H.J."/>
            <person name="Jones S.J."/>
            <person name="Pretorius I.S."/>
            <person name="Schmidt S.A."/>
            <person name="Borneman A.R."/>
        </authorList>
    </citation>
    <scope>NUCLEOTIDE SEQUENCE [LARGE SCALE GENOMIC DNA]</scope>
    <source>
        <strain evidence="4">cv. Chardonnay</strain>
        <tissue evidence="3">Leaf</tissue>
    </source>
</reference>
<sequence length="624" mass="69506">MRCKVCKYAMGNKEETNQEKRKKKKGKEKKENRAGGSTALVGNYRNGPSIKNIPFWSYLHSPHPSGPETRKKEESHHLRPLYNIRVLNKPLSLILFLSPSSLTLDLRLNPHFTSPSIAPSLSRLHSDLSFTLLQFHLIHISTLHFFYFCLGLRRFILMAMPSGNVVISDKMQFPGGGGGGGGGGGAAEIHHHRQWFPDERDGFISWLRGEFAAANAIIDSLCNHLRLIGEPGEYDAQVGWRRQQRHLDPVKGAGKEYKRYGVAYRQGQRGETAKDSHNSNFENHSHDANSSGTLEKGERVSEIYDDVKGGDKGDVVGKLEDKDLSAAAEKKESICRSYEFCYFWTAGTDAVAKPNANSCSKSSENTEGSRCGISETEANDLDDGGTLNPKGNFFIFYLFSIYRAKKFQPIFAKDYDTHLTHSSREELFHLQDIQGAPLGFFIFPFKLGSCNMIMENNAHPVQNQNEKPNPTTSPKTFVGTEIFDGKAVVLLCPSTCIFVVIVVNVVDGLKLYEELFDDSEVSKFVSLVNDLRATGKRGQLQGKFTNAFFFQPLGRSHGLVDGSSIGLLPVKTLTGIALLKAYRPVLSSVRHTISIGKHHHNAYIRLSPPFSFSILISIFLVTVR</sequence>
<dbReference type="AlphaFoldDB" id="A0A438DGK8"/>
<accession>A0A438DGK8</accession>
<dbReference type="GO" id="GO:0006402">
    <property type="term" value="P:mRNA catabolic process"/>
    <property type="evidence" value="ECO:0007669"/>
    <property type="project" value="InterPro"/>
</dbReference>
<dbReference type="GO" id="GO:0032451">
    <property type="term" value="F:demethylase activity"/>
    <property type="evidence" value="ECO:0007669"/>
    <property type="project" value="InterPro"/>
</dbReference>
<evidence type="ECO:0000256" key="2">
    <source>
        <dbReference type="SAM" id="MobiDB-lite"/>
    </source>
</evidence>
<dbReference type="GO" id="GO:0003729">
    <property type="term" value="F:mRNA binding"/>
    <property type="evidence" value="ECO:0007669"/>
    <property type="project" value="InterPro"/>
</dbReference>
<gene>
    <name evidence="3" type="ORF">CK203_079311</name>
</gene>
<evidence type="ECO:0000313" key="4">
    <source>
        <dbReference type="Proteomes" id="UP000288805"/>
    </source>
</evidence>
<organism evidence="3 4">
    <name type="scientific">Vitis vinifera</name>
    <name type="common">Grape</name>
    <dbReference type="NCBI Taxonomy" id="29760"/>
    <lineage>
        <taxon>Eukaryota</taxon>
        <taxon>Viridiplantae</taxon>
        <taxon>Streptophyta</taxon>
        <taxon>Embryophyta</taxon>
        <taxon>Tracheophyta</taxon>
        <taxon>Spermatophyta</taxon>
        <taxon>Magnoliopsida</taxon>
        <taxon>eudicotyledons</taxon>
        <taxon>Gunneridae</taxon>
        <taxon>Pentapetalae</taxon>
        <taxon>rosids</taxon>
        <taxon>Vitales</taxon>
        <taxon>Vitaceae</taxon>
        <taxon>Viteae</taxon>
        <taxon>Vitis</taxon>
    </lineage>
</organism>
<dbReference type="PANTHER" id="PTHR31447">
    <property type="entry name" value="HYDROXYPROLINE-RICH GLYCOPROTEIN FAMILY PROTEIN-RELATED"/>
    <property type="match status" value="1"/>
</dbReference>
<dbReference type="InterPro" id="IPR044842">
    <property type="entry name" value="ALKBH9B/ALKBH10B-like"/>
</dbReference>
<feature type="region of interest" description="Disordered" evidence="2">
    <location>
        <begin position="267"/>
        <end position="297"/>
    </location>
</feature>
<name>A0A438DGK8_VITVI</name>
<evidence type="ECO:0000256" key="1">
    <source>
        <dbReference type="ARBA" id="ARBA00007879"/>
    </source>
</evidence>
<dbReference type="EMBL" id="QGNW01001635">
    <property type="protein sequence ID" value="RVW34578.1"/>
    <property type="molecule type" value="Genomic_DNA"/>
</dbReference>
<feature type="compositionally biased region" description="Basic and acidic residues" evidence="2">
    <location>
        <begin position="271"/>
        <end position="287"/>
    </location>
</feature>
<feature type="region of interest" description="Disordered" evidence="2">
    <location>
        <begin position="10"/>
        <end position="41"/>
    </location>
</feature>
<dbReference type="Gene3D" id="2.60.120.590">
    <property type="entry name" value="Alpha-ketoglutarate-dependent dioxygenase AlkB-like"/>
    <property type="match status" value="1"/>
</dbReference>
<comment type="caution">
    <text evidence="3">The sequence shown here is derived from an EMBL/GenBank/DDBJ whole genome shotgun (WGS) entry which is preliminary data.</text>
</comment>
<protein>
    <submittedName>
        <fullName evidence="3">Uncharacterized protein</fullName>
    </submittedName>
</protein>
<proteinExistence type="inferred from homology"/>
<dbReference type="Proteomes" id="UP000288805">
    <property type="component" value="Unassembled WGS sequence"/>
</dbReference>
<comment type="similarity">
    <text evidence="1">Belongs to the alkB family.</text>
</comment>
<evidence type="ECO:0000313" key="3">
    <source>
        <dbReference type="EMBL" id="RVW34578.1"/>
    </source>
</evidence>
<feature type="region of interest" description="Disordered" evidence="2">
    <location>
        <begin position="355"/>
        <end position="382"/>
    </location>
</feature>
<dbReference type="InterPro" id="IPR037151">
    <property type="entry name" value="AlkB-like_sf"/>
</dbReference>
<feature type="compositionally biased region" description="Polar residues" evidence="2">
    <location>
        <begin position="355"/>
        <end position="368"/>
    </location>
</feature>